<evidence type="ECO:0000313" key="1">
    <source>
        <dbReference type="EMBL" id="JAD44545.1"/>
    </source>
</evidence>
<organism evidence="1">
    <name type="scientific">Arundo donax</name>
    <name type="common">Giant reed</name>
    <name type="synonym">Donax arundinaceus</name>
    <dbReference type="NCBI Taxonomy" id="35708"/>
    <lineage>
        <taxon>Eukaryota</taxon>
        <taxon>Viridiplantae</taxon>
        <taxon>Streptophyta</taxon>
        <taxon>Embryophyta</taxon>
        <taxon>Tracheophyta</taxon>
        <taxon>Spermatophyta</taxon>
        <taxon>Magnoliopsida</taxon>
        <taxon>Liliopsida</taxon>
        <taxon>Poales</taxon>
        <taxon>Poaceae</taxon>
        <taxon>PACMAD clade</taxon>
        <taxon>Arundinoideae</taxon>
        <taxon>Arundineae</taxon>
        <taxon>Arundo</taxon>
    </lineage>
</organism>
<accession>A0A0A9A6B5</accession>
<reference evidence="1" key="2">
    <citation type="journal article" date="2015" name="Data Brief">
        <title>Shoot transcriptome of the giant reed, Arundo donax.</title>
        <authorList>
            <person name="Barrero R.A."/>
            <person name="Guerrero F.D."/>
            <person name="Moolhuijzen P."/>
            <person name="Goolsby J.A."/>
            <person name="Tidwell J."/>
            <person name="Bellgard S.E."/>
            <person name="Bellgard M.I."/>
        </authorList>
    </citation>
    <scope>NUCLEOTIDE SEQUENCE</scope>
    <source>
        <tissue evidence="1">Shoot tissue taken approximately 20 cm above the soil surface</tissue>
    </source>
</reference>
<protein>
    <submittedName>
        <fullName evidence="1">Uncharacterized protein</fullName>
    </submittedName>
</protein>
<reference evidence="1" key="1">
    <citation type="submission" date="2014-09" db="EMBL/GenBank/DDBJ databases">
        <authorList>
            <person name="Magalhaes I.L.F."/>
            <person name="Oliveira U."/>
            <person name="Santos F.R."/>
            <person name="Vidigal T.H.D.A."/>
            <person name="Brescovit A.D."/>
            <person name="Santos A.J."/>
        </authorList>
    </citation>
    <scope>NUCLEOTIDE SEQUENCE</scope>
    <source>
        <tissue evidence="1">Shoot tissue taken approximately 20 cm above the soil surface</tissue>
    </source>
</reference>
<dbReference type="EMBL" id="GBRH01253350">
    <property type="protein sequence ID" value="JAD44545.1"/>
    <property type="molecule type" value="Transcribed_RNA"/>
</dbReference>
<name>A0A0A9A6B5_ARUDO</name>
<sequence>MKNYLVITHPIPFLQSNKQIMFIVKIGWSLTITLSTLTL</sequence>
<dbReference type="AlphaFoldDB" id="A0A0A9A6B5"/>
<proteinExistence type="predicted"/>